<evidence type="ECO:0000313" key="12">
    <source>
        <dbReference type="Proteomes" id="UP000287023"/>
    </source>
</evidence>
<dbReference type="OrthoDB" id="9807829at2"/>
<dbReference type="Gene3D" id="3.30.2350.10">
    <property type="entry name" value="Pseudouridine synthase"/>
    <property type="match status" value="1"/>
</dbReference>
<comment type="catalytic activity">
    <reaction evidence="3">
        <text>uridine(65) in tRNA = pseudouridine(65) in tRNA</text>
        <dbReference type="Rhea" id="RHEA:42536"/>
        <dbReference type="Rhea" id="RHEA-COMP:10103"/>
        <dbReference type="Rhea" id="RHEA-COMP:10104"/>
        <dbReference type="ChEBI" id="CHEBI:65314"/>
        <dbReference type="ChEBI" id="CHEBI:65315"/>
        <dbReference type="EC" id="5.4.99.26"/>
    </reaction>
</comment>
<evidence type="ECO:0000313" key="11">
    <source>
        <dbReference type="EMBL" id="RUR34568.1"/>
    </source>
</evidence>
<dbReference type="InterPro" id="IPR006224">
    <property type="entry name" value="PsdUridine_synth_RluA-like_CS"/>
</dbReference>
<keyword evidence="12" id="KW-1185">Reference proteome</keyword>
<dbReference type="GO" id="GO:0008033">
    <property type="term" value="P:tRNA processing"/>
    <property type="evidence" value="ECO:0007669"/>
    <property type="project" value="UniProtKB-KW"/>
</dbReference>
<comment type="function">
    <text evidence="4">Responsible for synthesis of pseudouridine from uracil-65 in transfer RNAs.</text>
</comment>
<evidence type="ECO:0000256" key="9">
    <source>
        <dbReference type="ARBA" id="ARBA00043049"/>
    </source>
</evidence>
<evidence type="ECO:0000256" key="5">
    <source>
        <dbReference type="ARBA" id="ARBA00038943"/>
    </source>
</evidence>
<evidence type="ECO:0000256" key="6">
    <source>
        <dbReference type="ARBA" id="ARBA00040675"/>
    </source>
</evidence>
<evidence type="ECO:0000256" key="2">
    <source>
        <dbReference type="ARBA" id="ARBA00023235"/>
    </source>
</evidence>
<name>A0A3S1DUP6_9GAMM</name>
<dbReference type="EMBL" id="RZHF01000004">
    <property type="protein sequence ID" value="RUR34568.1"/>
    <property type="molecule type" value="Genomic_DNA"/>
</dbReference>
<accession>A0A3S1DUP6</accession>
<evidence type="ECO:0000259" key="10">
    <source>
        <dbReference type="Pfam" id="PF00849"/>
    </source>
</evidence>
<dbReference type="AlphaFoldDB" id="A0A3S1DUP6"/>
<evidence type="ECO:0000256" key="1">
    <source>
        <dbReference type="ARBA" id="ARBA00022694"/>
    </source>
</evidence>
<dbReference type="PROSITE" id="PS01129">
    <property type="entry name" value="PSI_RLU"/>
    <property type="match status" value="1"/>
</dbReference>
<dbReference type="RefSeq" id="WP_127060009.1">
    <property type="nucleotide sequence ID" value="NZ_RZHF01000004.1"/>
</dbReference>
<evidence type="ECO:0000256" key="4">
    <source>
        <dbReference type="ARBA" id="ARBA00037670"/>
    </source>
</evidence>
<dbReference type="InterPro" id="IPR050188">
    <property type="entry name" value="RluA_PseudoU_synthase"/>
</dbReference>
<dbReference type="Pfam" id="PF00849">
    <property type="entry name" value="PseudoU_synth_2"/>
    <property type="match status" value="1"/>
</dbReference>
<dbReference type="PANTHER" id="PTHR21600:SF56">
    <property type="entry name" value="TRNA PSEUDOURIDINE SYNTHASE C"/>
    <property type="match status" value="1"/>
</dbReference>
<dbReference type="Proteomes" id="UP000287023">
    <property type="component" value="Unassembled WGS sequence"/>
</dbReference>
<sequence>MSALRILYQDEHLVAVHKPSGLLVHRSALARGETQFLLQQLRDQLGQRVYPVHRLDRPTSGVIVFALSSHVAALLSEAFSERQVEKRYLAVVRGKAPAEARLDYPLREEDGTRPKAEMPAMPAMTDIRRLDSVELPVQVDRYPKARYSLVEARPLTGRRHQIRRHLSRRGYPIIGDAKHGKSIHNRFFADKLGAPRLLLAATYLAFDHPVLATRIVINCALDEAMTTLFDHLGWAGHLPLDSVNVPPLAASSAFQALPIEEPLVQESSAQDLSVYER</sequence>
<keyword evidence="1" id="KW-0819">tRNA processing</keyword>
<proteinExistence type="predicted"/>
<dbReference type="InterPro" id="IPR006145">
    <property type="entry name" value="PsdUridine_synth_RsuA/RluA"/>
</dbReference>
<organism evidence="11 12">
    <name type="scientific">Vreelandella nanhaiensis</name>
    <dbReference type="NCBI Taxonomy" id="1258546"/>
    <lineage>
        <taxon>Bacteria</taxon>
        <taxon>Pseudomonadati</taxon>
        <taxon>Pseudomonadota</taxon>
        <taxon>Gammaproteobacteria</taxon>
        <taxon>Oceanospirillales</taxon>
        <taxon>Halomonadaceae</taxon>
        <taxon>Vreelandella</taxon>
    </lineage>
</organism>
<evidence type="ECO:0000256" key="8">
    <source>
        <dbReference type="ARBA" id="ARBA00041975"/>
    </source>
</evidence>
<reference evidence="11 12" key="1">
    <citation type="submission" date="2018-12" db="EMBL/GenBank/DDBJ databases">
        <title>three novel Halomonas strain isolated from plants.</title>
        <authorList>
            <person name="Sun C."/>
        </authorList>
    </citation>
    <scope>NUCLEOTIDE SEQUENCE [LARGE SCALE GENOMIC DNA]</scope>
    <source>
        <strain evidence="11 12">JCM 18142</strain>
    </source>
</reference>
<dbReference type="InterPro" id="IPR020103">
    <property type="entry name" value="PsdUridine_synth_cat_dom_sf"/>
</dbReference>
<dbReference type="GO" id="GO:0000455">
    <property type="term" value="P:enzyme-directed rRNA pseudouridine synthesis"/>
    <property type="evidence" value="ECO:0007669"/>
    <property type="project" value="TreeGrafter"/>
</dbReference>
<dbReference type="EC" id="5.4.99.26" evidence="5"/>
<evidence type="ECO:0000256" key="7">
    <source>
        <dbReference type="ARBA" id="ARBA00041803"/>
    </source>
</evidence>
<dbReference type="SUPFAM" id="SSF55120">
    <property type="entry name" value="Pseudouridine synthase"/>
    <property type="match status" value="1"/>
</dbReference>
<evidence type="ECO:0000256" key="3">
    <source>
        <dbReference type="ARBA" id="ARBA00036607"/>
    </source>
</evidence>
<dbReference type="GO" id="GO:0003723">
    <property type="term" value="F:RNA binding"/>
    <property type="evidence" value="ECO:0007669"/>
    <property type="project" value="InterPro"/>
</dbReference>
<dbReference type="GO" id="GO:0160149">
    <property type="term" value="F:tRNA pseudouridine(65) synthase activity"/>
    <property type="evidence" value="ECO:0007669"/>
    <property type="project" value="UniProtKB-EC"/>
</dbReference>
<keyword evidence="2" id="KW-0413">Isomerase</keyword>
<dbReference type="PANTHER" id="PTHR21600">
    <property type="entry name" value="MITOCHONDRIAL RNA PSEUDOURIDINE SYNTHASE"/>
    <property type="match status" value="1"/>
</dbReference>
<comment type="caution">
    <text evidence="11">The sequence shown here is derived from an EMBL/GenBank/DDBJ whole genome shotgun (WGS) entry which is preliminary data.</text>
</comment>
<gene>
    <name evidence="11" type="ORF">ELY38_02970</name>
</gene>
<feature type="domain" description="Pseudouridine synthase RsuA/RluA-like" evidence="10">
    <location>
        <begin position="12"/>
        <end position="167"/>
    </location>
</feature>
<protein>
    <recommendedName>
        <fullName evidence="6">tRNA pseudouridine synthase C</fullName>
        <ecNumber evidence="5">5.4.99.26</ecNumber>
    </recommendedName>
    <alternativeName>
        <fullName evidence="8">tRNA pseudouridine(65) synthase</fullName>
    </alternativeName>
    <alternativeName>
        <fullName evidence="9">tRNA pseudouridylate synthase C</fullName>
    </alternativeName>
    <alternativeName>
        <fullName evidence="7">tRNA-uridine isomerase C</fullName>
    </alternativeName>
</protein>